<keyword evidence="1" id="KW-1133">Transmembrane helix</keyword>
<evidence type="ECO:0008006" key="6">
    <source>
        <dbReference type="Google" id="ProtNLM"/>
    </source>
</evidence>
<keyword evidence="5" id="KW-1185">Reference proteome</keyword>
<keyword evidence="1" id="KW-0812">Transmembrane</keyword>
<feature type="transmembrane region" description="Helical" evidence="1">
    <location>
        <begin position="12"/>
        <end position="32"/>
    </location>
</feature>
<dbReference type="RefSeq" id="WP_086502783.1">
    <property type="nucleotide sequence ID" value="NZ_MSSV01000020.1"/>
</dbReference>
<dbReference type="Proteomes" id="UP000249115">
    <property type="component" value="Unassembled WGS sequence"/>
</dbReference>
<comment type="caution">
    <text evidence="2">The sequence shown here is derived from an EMBL/GenBank/DDBJ whole genome shotgun (WGS) entry which is preliminary data.</text>
</comment>
<organism evidence="2 4">
    <name type="scientific">Algoriphagus ratkowskyi</name>
    <dbReference type="NCBI Taxonomy" id="57028"/>
    <lineage>
        <taxon>Bacteria</taxon>
        <taxon>Pseudomonadati</taxon>
        <taxon>Bacteroidota</taxon>
        <taxon>Cytophagia</taxon>
        <taxon>Cytophagales</taxon>
        <taxon>Cyclobacteriaceae</taxon>
        <taxon>Algoriphagus</taxon>
    </lineage>
</organism>
<feature type="transmembrane region" description="Helical" evidence="1">
    <location>
        <begin position="314"/>
        <end position="345"/>
    </location>
</feature>
<evidence type="ECO:0000313" key="2">
    <source>
        <dbReference type="EMBL" id="PZX52134.1"/>
    </source>
</evidence>
<name>A0A2W7QV36_9BACT</name>
<feature type="transmembrane region" description="Helical" evidence="1">
    <location>
        <begin position="96"/>
        <end position="117"/>
    </location>
</feature>
<feature type="transmembrane region" description="Helical" evidence="1">
    <location>
        <begin position="183"/>
        <end position="204"/>
    </location>
</feature>
<feature type="transmembrane region" description="Helical" evidence="1">
    <location>
        <begin position="258"/>
        <end position="275"/>
    </location>
</feature>
<keyword evidence="1" id="KW-0472">Membrane</keyword>
<evidence type="ECO:0000256" key="1">
    <source>
        <dbReference type="SAM" id="Phobius"/>
    </source>
</evidence>
<dbReference type="OrthoDB" id="821690at2"/>
<reference evidence="2 4" key="1">
    <citation type="submission" date="2018-06" db="EMBL/GenBank/DDBJ databases">
        <title>Genomic Encyclopedia of Archaeal and Bacterial Type Strains, Phase II (KMG-II): from individual species to whole genera.</title>
        <authorList>
            <person name="Goeker M."/>
        </authorList>
    </citation>
    <scope>NUCLEOTIDE SEQUENCE [LARGE SCALE GENOMIC DNA]</scope>
    <source>
        <strain evidence="2 4">DSM 22686</strain>
    </source>
</reference>
<dbReference type="EMBL" id="VORV01000015">
    <property type="protein sequence ID" value="TXD76104.1"/>
    <property type="molecule type" value="Genomic_DNA"/>
</dbReference>
<proteinExistence type="predicted"/>
<gene>
    <name evidence="3" type="ORF">ESW18_17700</name>
    <name evidence="2" type="ORF">LV84_03543</name>
</gene>
<feature type="transmembrane region" description="Helical" evidence="1">
    <location>
        <begin position="129"/>
        <end position="146"/>
    </location>
</feature>
<evidence type="ECO:0000313" key="3">
    <source>
        <dbReference type="EMBL" id="TXD76104.1"/>
    </source>
</evidence>
<sequence length="353" mass="41732">MNELFFKSFVIPFHKAFLGFFILVILVFGVFMELKQHLMIAERLLENTAGFYSFLLVFLLYAVAQQQFQRRLMNGTRFRIFHQLAFLSFRQLNWNFLPVWLANHAILLLYASLLTYVGFEIGDLAKLPILWGFLVVVFLIDISLLYSKVKKPFPDHVRVRSRWFKKLNFEYWFLMHLRENRTMLILAVKLISIILLNGFFYSFHSGDYDLRWLEFGLLCACYAHFPIWLEKNEFESEQLTYFQNMPVRVALKLRQHSTTIIIILLPELILLIYKYGNRETLLNLAFLLLLFLALNMGIFGLIKIRKNYSNSLSAAYLVFFILFILVIFGVHPIMISMISLIPFFISIRSSYSV</sequence>
<dbReference type="AlphaFoldDB" id="A0A2W7QV36"/>
<reference evidence="3 5" key="2">
    <citation type="submission" date="2019-08" db="EMBL/GenBank/DDBJ databases">
        <title>Genome of Algoriphagus ratkowskyi IC026.</title>
        <authorList>
            <person name="Bowman J.P."/>
        </authorList>
    </citation>
    <scope>NUCLEOTIDE SEQUENCE [LARGE SCALE GENOMIC DNA]</scope>
    <source>
        <strain evidence="3 5">IC026</strain>
    </source>
</reference>
<feature type="transmembrane region" description="Helical" evidence="1">
    <location>
        <begin position="44"/>
        <end position="64"/>
    </location>
</feature>
<evidence type="ECO:0000313" key="4">
    <source>
        <dbReference type="Proteomes" id="UP000249115"/>
    </source>
</evidence>
<feature type="transmembrane region" description="Helical" evidence="1">
    <location>
        <begin position="281"/>
        <end position="302"/>
    </location>
</feature>
<evidence type="ECO:0000313" key="5">
    <source>
        <dbReference type="Proteomes" id="UP000321927"/>
    </source>
</evidence>
<protein>
    <recommendedName>
        <fullName evidence="6">ABC-2 type transport system permease protein</fullName>
    </recommendedName>
</protein>
<dbReference type="EMBL" id="QKZU01000016">
    <property type="protein sequence ID" value="PZX52134.1"/>
    <property type="molecule type" value="Genomic_DNA"/>
</dbReference>
<dbReference type="Proteomes" id="UP000321927">
    <property type="component" value="Unassembled WGS sequence"/>
</dbReference>
<accession>A0A2W7QV36</accession>